<dbReference type="InterPro" id="IPR014746">
    <property type="entry name" value="Gln_synth/guanido_kin_cat_dom"/>
</dbReference>
<sequence>MGLLKPVNCLEWHEIKKHTQALKRTGTRQFIRVYNQLKRTFAQHFVWGEEIEVMLCAYQDGYKLLLCAEKIIEELSAMEDKPGLFMPEFAGYMVETTPKEPYSSSFSELIRVEKNIIARLSAINEVVSRIAPGGFVLPMTLFPILGSDKSFIDECLSSPDLALFNYWDRGKNLSYSVTQSKYFPDNAITQHPRFLSFVTNIIKRRGRTLEGYIPTINGDSILIDSMGQGMGCCCLQVTLQASLMSEARNIYDQMAALCPLLLRLTRATPFAQGKLLTTDTRWDMLSMSVDCRTDLERGAKAYVLDPSAPIPKSRFSSVDLYLAQSELNRPEYNDLNVPINEKAYKQLIAGGVDEPMARHIASLFVRDPILIYEDSLERIYPEEINIKKGKIIIQKNKLIIRDGKKEKILSRRGKIIIRKGCIVVDPGWEGNTEEFENIQSSNWRSMRFKLPVAHTHHGGWKIEVRPMEVQPTAFENASFVVFTVLLSRTIIAYSLNFYMPLSLVDENFRRANEHSSTVFYYRENINDRGAAVIKEGTIDEICNGKGDYPGIIPMITRFVSEFGDNTVDKYLDFIKGKSNGTYKSVSEWIRDFVVCHSMYKGDGIISREISDDLISSIKKISEENDITYLLNKK</sequence>
<evidence type="ECO:0000256" key="10">
    <source>
        <dbReference type="RuleBase" id="RU367135"/>
    </source>
</evidence>
<dbReference type="Gene3D" id="1.10.8.960">
    <property type="match status" value="1"/>
</dbReference>
<comment type="pathway">
    <text evidence="1 10">Sulfur metabolism; glutathione biosynthesis; glutathione from L-cysteine and L-glutamate: step 1/2.</text>
</comment>
<protein>
    <recommendedName>
        <fullName evidence="3 10">Glutamate--cysteine ligase</fullName>
        <ecNumber evidence="3 10">6.3.2.2</ecNumber>
    </recommendedName>
    <alternativeName>
        <fullName evidence="9 10">Gamma-ECS</fullName>
    </alternativeName>
    <alternativeName>
        <fullName evidence="8 10">Gamma-glutamylcysteine synthetase</fullName>
    </alternativeName>
</protein>
<evidence type="ECO:0000313" key="12">
    <source>
        <dbReference type="Proteomes" id="UP001516464"/>
    </source>
</evidence>
<evidence type="ECO:0000256" key="5">
    <source>
        <dbReference type="ARBA" id="ARBA00022684"/>
    </source>
</evidence>
<evidence type="ECO:0000256" key="9">
    <source>
        <dbReference type="ARBA" id="ARBA00032122"/>
    </source>
</evidence>
<comment type="caution">
    <text evidence="11">The sequence shown here is derived from an EMBL/GenBank/DDBJ whole genome shotgun (WGS) entry which is preliminary data.</text>
</comment>
<evidence type="ECO:0000256" key="7">
    <source>
        <dbReference type="ARBA" id="ARBA00022840"/>
    </source>
</evidence>
<evidence type="ECO:0000256" key="3">
    <source>
        <dbReference type="ARBA" id="ARBA00012220"/>
    </source>
</evidence>
<dbReference type="Proteomes" id="UP001516464">
    <property type="component" value="Unassembled WGS sequence"/>
</dbReference>
<proteinExistence type="inferred from homology"/>
<dbReference type="PANTHER" id="PTHR11164:SF0">
    <property type="entry name" value="GLUTAMATE--CYSTEINE LIGASE CATALYTIC SUBUNIT"/>
    <property type="match status" value="1"/>
</dbReference>
<keyword evidence="5 10" id="KW-0317">Glutathione biosynthesis</keyword>
<dbReference type="SUPFAM" id="SSF55931">
    <property type="entry name" value="Glutamine synthetase/guanido kinase"/>
    <property type="match status" value="1"/>
</dbReference>
<dbReference type="PANTHER" id="PTHR11164">
    <property type="entry name" value="GLUTAMATE CYSTEINE LIGASE"/>
    <property type="match status" value="1"/>
</dbReference>
<dbReference type="Pfam" id="PF03074">
    <property type="entry name" value="GCS"/>
    <property type="match status" value="2"/>
</dbReference>
<comment type="catalytic activity">
    <reaction evidence="10">
        <text>L-cysteine + L-glutamate + ATP = gamma-L-glutamyl-L-cysteine + ADP + phosphate + H(+)</text>
        <dbReference type="Rhea" id="RHEA:13285"/>
        <dbReference type="ChEBI" id="CHEBI:15378"/>
        <dbReference type="ChEBI" id="CHEBI:29985"/>
        <dbReference type="ChEBI" id="CHEBI:30616"/>
        <dbReference type="ChEBI" id="CHEBI:35235"/>
        <dbReference type="ChEBI" id="CHEBI:43474"/>
        <dbReference type="ChEBI" id="CHEBI:58173"/>
        <dbReference type="ChEBI" id="CHEBI:456216"/>
        <dbReference type="EC" id="6.3.2.2"/>
    </reaction>
</comment>
<dbReference type="InterPro" id="IPR004308">
    <property type="entry name" value="GCS"/>
</dbReference>
<accession>A0ABQ7I1V5</accession>
<keyword evidence="4 10" id="KW-0436">Ligase</keyword>
<reference evidence="11 12" key="1">
    <citation type="submission" date="2019-01" db="EMBL/GenBank/DDBJ databases">
        <title>Genomes sequencing and comparative genomics of infectious freshwater microsporidia, Cucumispora dikerogammari and Thelohania contejeani.</title>
        <authorList>
            <person name="Cormier A."/>
            <person name="Giraud I."/>
            <person name="Wattier R."/>
            <person name="Teixeira M."/>
            <person name="Grandjean F."/>
            <person name="Rigaud T."/>
            <person name="Cordaux R."/>
        </authorList>
    </citation>
    <scope>NUCLEOTIDE SEQUENCE [LARGE SCALE GENOMIC DNA]</scope>
    <source>
        <strain evidence="11">T1</strain>
        <tissue evidence="11">Spores</tissue>
    </source>
</reference>
<dbReference type="EC" id="6.3.2.2" evidence="3 10"/>
<dbReference type="Gene3D" id="3.30.590.50">
    <property type="match status" value="3"/>
</dbReference>
<keyword evidence="12" id="KW-1185">Reference proteome</keyword>
<evidence type="ECO:0000256" key="4">
    <source>
        <dbReference type="ARBA" id="ARBA00022598"/>
    </source>
</evidence>
<evidence type="ECO:0000256" key="1">
    <source>
        <dbReference type="ARBA" id="ARBA00005006"/>
    </source>
</evidence>
<keyword evidence="6 10" id="KW-0547">Nucleotide-binding</keyword>
<organism evidence="11 12">
    <name type="scientific">Astathelohania contejeani</name>
    <dbReference type="NCBI Taxonomy" id="164912"/>
    <lineage>
        <taxon>Eukaryota</taxon>
        <taxon>Fungi</taxon>
        <taxon>Fungi incertae sedis</taxon>
        <taxon>Microsporidia</taxon>
        <taxon>Astathelohaniidae</taxon>
        <taxon>Astathelohania</taxon>
    </lineage>
</organism>
<dbReference type="GO" id="GO:0016874">
    <property type="term" value="F:ligase activity"/>
    <property type="evidence" value="ECO:0007669"/>
    <property type="project" value="UniProtKB-KW"/>
</dbReference>
<evidence type="ECO:0000256" key="2">
    <source>
        <dbReference type="ARBA" id="ARBA00008100"/>
    </source>
</evidence>
<dbReference type="EMBL" id="SBIQ01000015">
    <property type="protein sequence ID" value="KAF7684403.1"/>
    <property type="molecule type" value="Genomic_DNA"/>
</dbReference>
<evidence type="ECO:0000313" key="11">
    <source>
        <dbReference type="EMBL" id="KAF7684403.1"/>
    </source>
</evidence>
<name>A0ABQ7I1V5_9MICR</name>
<evidence type="ECO:0000256" key="8">
    <source>
        <dbReference type="ARBA" id="ARBA00030585"/>
    </source>
</evidence>
<gene>
    <name evidence="11" type="primary">GCLC</name>
    <name evidence="11" type="ORF">TCON_0404</name>
</gene>
<comment type="similarity">
    <text evidence="2 10">Belongs to the glutamate--cysteine ligase type 3 family.</text>
</comment>
<evidence type="ECO:0000256" key="6">
    <source>
        <dbReference type="ARBA" id="ARBA00022741"/>
    </source>
</evidence>
<keyword evidence="7 10" id="KW-0067">ATP-binding</keyword>